<feature type="transmembrane region" description="Helical" evidence="8">
    <location>
        <begin position="208"/>
        <end position="237"/>
    </location>
</feature>
<evidence type="ECO:0000256" key="3">
    <source>
        <dbReference type="ARBA" id="ARBA00022475"/>
    </source>
</evidence>
<evidence type="ECO:0000256" key="1">
    <source>
        <dbReference type="ARBA" id="ARBA00004429"/>
    </source>
</evidence>
<evidence type="ECO:0000256" key="8">
    <source>
        <dbReference type="SAM" id="Phobius"/>
    </source>
</evidence>
<evidence type="ECO:0000256" key="7">
    <source>
        <dbReference type="ARBA" id="ARBA00023136"/>
    </source>
</evidence>
<dbReference type="RefSeq" id="WP_136914547.1">
    <property type="nucleotide sequence ID" value="NZ_CP039371.1"/>
</dbReference>
<evidence type="ECO:0000256" key="5">
    <source>
        <dbReference type="ARBA" id="ARBA00022692"/>
    </source>
</evidence>
<evidence type="ECO:0000256" key="2">
    <source>
        <dbReference type="ARBA" id="ARBA00005745"/>
    </source>
</evidence>
<dbReference type="Proteomes" id="UP000298551">
    <property type="component" value="Chromosome"/>
</dbReference>
<comment type="subcellular location">
    <subcellularLocation>
        <location evidence="1">Cell inner membrane</location>
        <topology evidence="1">Multi-pass membrane protein</topology>
    </subcellularLocation>
</comment>
<feature type="transmembrane region" description="Helical" evidence="8">
    <location>
        <begin position="165"/>
        <end position="188"/>
    </location>
</feature>
<dbReference type="PRINTS" id="PR00812">
    <property type="entry name" value="BCTERIALGSPF"/>
</dbReference>
<dbReference type="GO" id="GO:0015628">
    <property type="term" value="P:protein secretion by the type II secretion system"/>
    <property type="evidence" value="ECO:0007669"/>
    <property type="project" value="TreeGrafter"/>
</dbReference>
<dbReference type="GO" id="GO:0005886">
    <property type="term" value="C:plasma membrane"/>
    <property type="evidence" value="ECO:0007669"/>
    <property type="project" value="UniProtKB-SubCell"/>
</dbReference>
<evidence type="ECO:0000256" key="4">
    <source>
        <dbReference type="ARBA" id="ARBA00022519"/>
    </source>
</evidence>
<sequence length="399" mass="43413">MPIFTYRALDIERREQRGELEAADRGGAAHLLQQRGLLVLQIKRGRPLLRWSRGHGQFTPVELITFTQQLTTLVGAGQPLDKALATLLKHVRRPAAKALLERVRDDVKSGQSLSRALEQHPGSFPAFFTSLVRAGEAAGVLEETLTQLAGYLERSHTLRGEVINALIYPGFLVAGVIGSLGLLLGYVVPQFVPIFQDLGVPIPWVTRAVLGLGAFTANWGLACLAVLVGGPCLSLAARRQPQRRIAQDLRLWRSRVAGPLLQRLETARLARTLGILLSNSVTLLAALTISRDVSANHALRRHVERVTQQVKQGASLAHALADEPMLPALAIQMIEVGEHSARLGPMLLKVADMFDLEAKRLIERLLAALVPTLTIVMAVLVAAIMLAIMLPLMSLTSTL</sequence>
<gene>
    <name evidence="10" type="ORF">E6B08_13895</name>
</gene>
<keyword evidence="5 8" id="KW-0812">Transmembrane</keyword>
<keyword evidence="7 8" id="KW-0472">Membrane</keyword>
<keyword evidence="4" id="KW-0997">Cell inner membrane</keyword>
<name>A0A4D6XCS0_PSEPU</name>
<dbReference type="OrthoDB" id="9805682at2"/>
<evidence type="ECO:0000259" key="9">
    <source>
        <dbReference type="Pfam" id="PF00482"/>
    </source>
</evidence>
<feature type="domain" description="Type II secretion system protein GspF" evidence="9">
    <location>
        <begin position="270"/>
        <end position="391"/>
    </location>
</feature>
<dbReference type="Gene3D" id="1.20.81.30">
    <property type="entry name" value="Type II secretion system (T2SS), domain F"/>
    <property type="match status" value="2"/>
</dbReference>
<dbReference type="PANTHER" id="PTHR30012:SF7">
    <property type="entry name" value="PROTEIN TRANSPORT PROTEIN HOFC HOMOLOG"/>
    <property type="match status" value="1"/>
</dbReference>
<comment type="similarity">
    <text evidence="2">Belongs to the GSP F family.</text>
</comment>
<dbReference type="Pfam" id="PF00482">
    <property type="entry name" value="T2SSF"/>
    <property type="match status" value="2"/>
</dbReference>
<dbReference type="InterPro" id="IPR042094">
    <property type="entry name" value="T2SS_GspF_sf"/>
</dbReference>
<dbReference type="PANTHER" id="PTHR30012">
    <property type="entry name" value="GENERAL SECRETION PATHWAY PROTEIN"/>
    <property type="match status" value="1"/>
</dbReference>
<accession>A0A4D6XCS0</accession>
<proteinExistence type="inferred from homology"/>
<dbReference type="AlphaFoldDB" id="A0A4D6XCS0"/>
<dbReference type="InterPro" id="IPR003004">
    <property type="entry name" value="GspF/PilC"/>
</dbReference>
<dbReference type="EMBL" id="CP039371">
    <property type="protein sequence ID" value="QCI12390.1"/>
    <property type="molecule type" value="Genomic_DNA"/>
</dbReference>
<dbReference type="InterPro" id="IPR018076">
    <property type="entry name" value="T2SS_GspF_dom"/>
</dbReference>
<evidence type="ECO:0000313" key="10">
    <source>
        <dbReference type="EMBL" id="QCI12390.1"/>
    </source>
</evidence>
<feature type="transmembrane region" description="Helical" evidence="8">
    <location>
        <begin position="365"/>
        <end position="390"/>
    </location>
</feature>
<keyword evidence="3" id="KW-1003">Cell membrane</keyword>
<protein>
    <submittedName>
        <fullName evidence="10">Type II secretion system protein GspF</fullName>
    </submittedName>
</protein>
<evidence type="ECO:0000256" key="6">
    <source>
        <dbReference type="ARBA" id="ARBA00022989"/>
    </source>
</evidence>
<feature type="domain" description="Type II secretion system protein GspF" evidence="9">
    <location>
        <begin position="66"/>
        <end position="189"/>
    </location>
</feature>
<evidence type="ECO:0000313" key="11">
    <source>
        <dbReference type="Proteomes" id="UP000298551"/>
    </source>
</evidence>
<organism evidence="10 11">
    <name type="scientific">Pseudomonas putida</name>
    <name type="common">Arthrobacter siderocapsulatus</name>
    <dbReference type="NCBI Taxonomy" id="303"/>
    <lineage>
        <taxon>Bacteria</taxon>
        <taxon>Pseudomonadati</taxon>
        <taxon>Pseudomonadota</taxon>
        <taxon>Gammaproteobacteria</taxon>
        <taxon>Pseudomonadales</taxon>
        <taxon>Pseudomonadaceae</taxon>
        <taxon>Pseudomonas</taxon>
    </lineage>
</organism>
<reference evidence="11" key="1">
    <citation type="submission" date="2019-04" db="EMBL/GenBank/DDBJ databases">
        <title>Genome sequence of Pseudomonas putida 1290, an auxin catabolizing strain.</title>
        <authorList>
            <person name="Laird T.S."/>
            <person name="Leveau J.H.J."/>
        </authorList>
    </citation>
    <scope>NUCLEOTIDE SEQUENCE [LARGE SCALE GENOMIC DNA]</scope>
    <source>
        <strain evidence="11">1290</strain>
    </source>
</reference>
<dbReference type="FunFam" id="1.20.81.30:FF:000001">
    <property type="entry name" value="Type II secretion system protein F"/>
    <property type="match status" value="1"/>
</dbReference>
<keyword evidence="6 8" id="KW-1133">Transmembrane helix</keyword>